<comment type="caution">
    <text evidence="1">The sequence shown here is derived from an EMBL/GenBank/DDBJ whole genome shotgun (WGS) entry which is preliminary data.</text>
</comment>
<reference evidence="1" key="1">
    <citation type="submission" date="2019-04" db="EMBL/GenBank/DDBJ databases">
        <title>Microbes associate with the intestines of laboratory mice.</title>
        <authorList>
            <person name="Navarre W."/>
            <person name="Wong E."/>
            <person name="Huang K."/>
            <person name="Tropini C."/>
            <person name="Ng K."/>
            <person name="Yu B."/>
        </authorList>
    </citation>
    <scope>NUCLEOTIDE SEQUENCE</scope>
    <source>
        <strain evidence="1">NM01_1-7b</strain>
    </source>
</reference>
<organism evidence="1 2">
    <name type="scientific">Petralouisia muris</name>
    <dbReference type="NCBI Taxonomy" id="3032872"/>
    <lineage>
        <taxon>Bacteria</taxon>
        <taxon>Bacillati</taxon>
        <taxon>Bacillota</taxon>
        <taxon>Clostridia</taxon>
        <taxon>Lachnospirales</taxon>
        <taxon>Lachnospiraceae</taxon>
        <taxon>Petralouisia</taxon>
    </lineage>
</organism>
<name>A0AC61RQU3_9FIRM</name>
<accession>A0AC61RQU3</accession>
<dbReference type="Proteomes" id="UP000304953">
    <property type="component" value="Unassembled WGS sequence"/>
</dbReference>
<dbReference type="EMBL" id="SRYA01000070">
    <property type="protein sequence ID" value="TGY91120.1"/>
    <property type="molecule type" value="Genomic_DNA"/>
</dbReference>
<keyword evidence="1" id="KW-0808">Transferase</keyword>
<keyword evidence="2" id="KW-1185">Reference proteome</keyword>
<proteinExistence type="predicted"/>
<evidence type="ECO:0000313" key="1">
    <source>
        <dbReference type="EMBL" id="TGY91120.1"/>
    </source>
</evidence>
<sequence length="447" mass="51675">MMGILLTCCIIIYGLIMNFLPRNYQTELEGQFAIGFEKLVQSLGSNGIEDSTKLLYEFSMKNNAIVTIKNSEGVEIFAVKIGDREEKKDNVKTFSLSAEFEYMQERFMISATATFLTVMQTYNILLKLIPVIMTIMILIAGLGAYIFSIYFSKPLIKICSVAKRMTKLDMTWKCDTSREDEIGILAISLNEMSEKLNDALKNLKEANEQLQLEIKNERKLEQQRGDFFMSVSHELKTPITIIKGELEGMIYNIGEYKNRDEYLRHALKSVESMEKLVKEILLVVRIGGDYFNKAFTNLNISEMLKKVCYMVQEIAEDKNIEFNMDIESEFYWDGDERLLKKVFSNIIGNAIMYSPQGEKVHVALKEKKLSVENTGVQIRDEELERIFEPFYRIDKSRNRNTGGSGLGLYIVKTILEHHKIPFLMKNTRDSVCFQMLFQRDCSYKDET</sequence>
<protein>
    <submittedName>
        <fullName evidence="1">Sensor histidine kinase</fullName>
    </submittedName>
</protein>
<keyword evidence="1" id="KW-0418">Kinase</keyword>
<evidence type="ECO:0000313" key="2">
    <source>
        <dbReference type="Proteomes" id="UP000304953"/>
    </source>
</evidence>
<gene>
    <name evidence="1" type="ORF">E5329_22745</name>
</gene>